<comment type="function">
    <text evidence="1">Probably involved in the defense reaction of plants against pathogens.</text>
</comment>
<dbReference type="InterPro" id="IPR002413">
    <property type="entry name" value="V5_allergen-like"/>
</dbReference>
<dbReference type="CDD" id="cd05381">
    <property type="entry name" value="CAP_PR-1"/>
    <property type="match status" value="1"/>
</dbReference>
<evidence type="ECO:0000313" key="9">
    <source>
        <dbReference type="EMBL" id="CAK9145001.1"/>
    </source>
</evidence>
<organism evidence="9 10">
    <name type="scientific">Ilex paraguariensis</name>
    <name type="common">yerba mate</name>
    <dbReference type="NCBI Taxonomy" id="185542"/>
    <lineage>
        <taxon>Eukaryota</taxon>
        <taxon>Viridiplantae</taxon>
        <taxon>Streptophyta</taxon>
        <taxon>Embryophyta</taxon>
        <taxon>Tracheophyta</taxon>
        <taxon>Spermatophyta</taxon>
        <taxon>Magnoliopsida</taxon>
        <taxon>eudicotyledons</taxon>
        <taxon>Gunneridae</taxon>
        <taxon>Pentapetalae</taxon>
        <taxon>asterids</taxon>
        <taxon>campanulids</taxon>
        <taxon>Aquifoliales</taxon>
        <taxon>Aquifoliaceae</taxon>
        <taxon>Ilex</taxon>
    </lineage>
</organism>
<keyword evidence="10" id="KW-1185">Reference proteome</keyword>
<dbReference type="FunFam" id="3.40.33.10:FF:000006">
    <property type="entry name" value="Putative pathogenesis-related protein 1"/>
    <property type="match status" value="1"/>
</dbReference>
<dbReference type="PROSITE" id="PS01010">
    <property type="entry name" value="CRISP_2"/>
    <property type="match status" value="1"/>
</dbReference>
<dbReference type="InterPro" id="IPR018244">
    <property type="entry name" value="Allrgn_V5/Tpx1_CS"/>
</dbReference>
<reference evidence="9 10" key="1">
    <citation type="submission" date="2024-02" db="EMBL/GenBank/DDBJ databases">
        <authorList>
            <person name="Vignale AGUSTIN F."/>
            <person name="Sosa J E."/>
            <person name="Modenutti C."/>
        </authorList>
    </citation>
    <scope>NUCLEOTIDE SEQUENCE [LARGE SCALE GENOMIC DNA]</scope>
</reference>
<keyword evidence="5" id="KW-1015">Disulfide bond</keyword>
<dbReference type="SMART" id="SM00198">
    <property type="entry name" value="SCP"/>
    <property type="match status" value="1"/>
</dbReference>
<feature type="region of interest" description="Disordered" evidence="7">
    <location>
        <begin position="1"/>
        <end position="23"/>
    </location>
</feature>
<dbReference type="PROSITE" id="PS01009">
    <property type="entry name" value="CRISP_1"/>
    <property type="match status" value="1"/>
</dbReference>
<keyword evidence="3" id="KW-0732">Signal</keyword>
<accession>A0ABC8RLE0</accession>
<keyword evidence="6" id="KW-0568">Pathogenesis-related protein</keyword>
<evidence type="ECO:0000256" key="6">
    <source>
        <dbReference type="ARBA" id="ARBA00023265"/>
    </source>
</evidence>
<evidence type="ECO:0000313" key="10">
    <source>
        <dbReference type="Proteomes" id="UP001642360"/>
    </source>
</evidence>
<evidence type="ECO:0000256" key="7">
    <source>
        <dbReference type="SAM" id="MobiDB-lite"/>
    </source>
</evidence>
<dbReference type="InterPro" id="IPR035940">
    <property type="entry name" value="CAP_sf"/>
</dbReference>
<dbReference type="PRINTS" id="PR00838">
    <property type="entry name" value="V5ALLERGEN"/>
</dbReference>
<proteinExistence type="inferred from homology"/>
<evidence type="ECO:0000256" key="4">
    <source>
        <dbReference type="ARBA" id="ARBA00022821"/>
    </source>
</evidence>
<name>A0ABC8RLE0_9AQUA</name>
<gene>
    <name evidence="9" type="ORF">ILEXP_LOCUS12787</name>
</gene>
<dbReference type="InterPro" id="IPR014044">
    <property type="entry name" value="CAP_dom"/>
</dbReference>
<dbReference type="Pfam" id="PF00188">
    <property type="entry name" value="CAP"/>
    <property type="match status" value="1"/>
</dbReference>
<dbReference type="GO" id="GO:0098542">
    <property type="term" value="P:defense response to other organism"/>
    <property type="evidence" value="ECO:0007669"/>
    <property type="project" value="UniProtKB-ARBA"/>
</dbReference>
<dbReference type="Gene3D" id="3.40.33.10">
    <property type="entry name" value="CAP"/>
    <property type="match status" value="1"/>
</dbReference>
<evidence type="ECO:0000256" key="1">
    <source>
        <dbReference type="ARBA" id="ARBA00003143"/>
    </source>
</evidence>
<evidence type="ECO:0000256" key="3">
    <source>
        <dbReference type="ARBA" id="ARBA00022729"/>
    </source>
</evidence>
<dbReference type="PANTHER" id="PTHR10334">
    <property type="entry name" value="CYSTEINE-RICH SECRETORY PROTEIN-RELATED"/>
    <property type="match status" value="1"/>
</dbReference>
<feature type="compositionally biased region" description="Basic and acidic residues" evidence="7">
    <location>
        <begin position="1"/>
        <end position="18"/>
    </location>
</feature>
<keyword evidence="4" id="KW-0611">Plant defense</keyword>
<evidence type="ECO:0000256" key="5">
    <source>
        <dbReference type="ARBA" id="ARBA00023157"/>
    </source>
</evidence>
<dbReference type="InterPro" id="IPR001283">
    <property type="entry name" value="CRISP-related"/>
</dbReference>
<evidence type="ECO:0000259" key="8">
    <source>
        <dbReference type="SMART" id="SM00198"/>
    </source>
</evidence>
<dbReference type="AlphaFoldDB" id="A0ABC8RLE0"/>
<comment type="caution">
    <text evidence="9">The sequence shown here is derived from an EMBL/GenBank/DDBJ whole genome shotgun (WGS) entry which is preliminary data.</text>
</comment>
<dbReference type="SUPFAM" id="SSF55797">
    <property type="entry name" value="PR-1-like"/>
    <property type="match status" value="1"/>
</dbReference>
<protein>
    <recommendedName>
        <fullName evidence="8">SCP domain-containing protein</fullName>
    </recommendedName>
</protein>
<dbReference type="PRINTS" id="PR00837">
    <property type="entry name" value="V5TPXLIKE"/>
</dbReference>
<dbReference type="Proteomes" id="UP001642360">
    <property type="component" value="Unassembled WGS sequence"/>
</dbReference>
<feature type="domain" description="SCP" evidence="8">
    <location>
        <begin position="73"/>
        <end position="203"/>
    </location>
</feature>
<evidence type="ECO:0000256" key="2">
    <source>
        <dbReference type="ARBA" id="ARBA00009923"/>
    </source>
</evidence>
<sequence>MERKTMEGEMIERERQSAERSNVTCVGEEDRDVLQWRAWTGLSGGGGGGGGGGLTQADIGRSLVMFHSSQAQNSPQDYLNAHNAARSQVGAGPLTWDNKVASYAQNYANQRINDCNLKHSQGQYGENLATATPTLSGTSAVNLWVGERVNYDHNSNSCTGGQCGHYTQVVWRNSVRLGCARVQCKNGWWFVTCNYDPPGNVIGQRPY</sequence>
<dbReference type="EMBL" id="CAUOFW020001447">
    <property type="protein sequence ID" value="CAK9145001.1"/>
    <property type="molecule type" value="Genomic_DNA"/>
</dbReference>
<comment type="similarity">
    <text evidence="2">Belongs to the CRISP family.</text>
</comment>